<protein>
    <recommendedName>
        <fullName evidence="3">Methane oxygenase PmoA</fullName>
    </recommendedName>
</protein>
<name>A0A5B9QK25_9BACT</name>
<reference evidence="1 2" key="1">
    <citation type="submission" date="2019-08" db="EMBL/GenBank/DDBJ databases">
        <title>Deep-cultivation of Planctomycetes and their phenomic and genomic characterization uncovers novel biology.</title>
        <authorList>
            <person name="Wiegand S."/>
            <person name="Jogler M."/>
            <person name="Boedeker C."/>
            <person name="Pinto D."/>
            <person name="Vollmers J."/>
            <person name="Rivas-Marin E."/>
            <person name="Kohn T."/>
            <person name="Peeters S.H."/>
            <person name="Heuer A."/>
            <person name="Rast P."/>
            <person name="Oberbeckmann S."/>
            <person name="Bunk B."/>
            <person name="Jeske O."/>
            <person name="Meyerdierks A."/>
            <person name="Storesund J.E."/>
            <person name="Kallscheuer N."/>
            <person name="Luecker S."/>
            <person name="Lage O.M."/>
            <person name="Pohl T."/>
            <person name="Merkel B.J."/>
            <person name="Hornburger P."/>
            <person name="Mueller R.-W."/>
            <person name="Bruemmer F."/>
            <person name="Labrenz M."/>
            <person name="Spormann A.M."/>
            <person name="Op den Camp H."/>
            <person name="Overmann J."/>
            <person name="Amann R."/>
            <person name="Jetten M.S.M."/>
            <person name="Mascher T."/>
            <person name="Medema M.H."/>
            <person name="Devos D.P."/>
            <person name="Kaster A.-K."/>
            <person name="Ovreas L."/>
            <person name="Rohde M."/>
            <person name="Galperin M.Y."/>
            <person name="Jogler C."/>
        </authorList>
    </citation>
    <scope>NUCLEOTIDE SEQUENCE [LARGE SCALE GENOMIC DNA]</scope>
    <source>
        <strain evidence="1 2">UC8</strain>
    </source>
</reference>
<evidence type="ECO:0000313" key="2">
    <source>
        <dbReference type="Proteomes" id="UP000325286"/>
    </source>
</evidence>
<evidence type="ECO:0008006" key="3">
    <source>
        <dbReference type="Google" id="ProtNLM"/>
    </source>
</evidence>
<evidence type="ECO:0000313" key="1">
    <source>
        <dbReference type="EMBL" id="QEG39457.1"/>
    </source>
</evidence>
<dbReference type="Proteomes" id="UP000325286">
    <property type="component" value="Chromosome"/>
</dbReference>
<accession>A0A5B9QK25</accession>
<dbReference type="Pfam" id="PF14100">
    <property type="entry name" value="DUF6807"/>
    <property type="match status" value="1"/>
</dbReference>
<organism evidence="1 2">
    <name type="scientific">Roseimaritima ulvae</name>
    <dbReference type="NCBI Taxonomy" id="980254"/>
    <lineage>
        <taxon>Bacteria</taxon>
        <taxon>Pseudomonadati</taxon>
        <taxon>Planctomycetota</taxon>
        <taxon>Planctomycetia</taxon>
        <taxon>Pirellulales</taxon>
        <taxon>Pirellulaceae</taxon>
        <taxon>Roseimaritima</taxon>
    </lineage>
</organism>
<dbReference type="AlphaFoldDB" id="A0A5B9QK25"/>
<dbReference type="InterPro" id="IPR029475">
    <property type="entry name" value="DUF6807"/>
</dbReference>
<dbReference type="RefSeq" id="WP_068131409.1">
    <property type="nucleotide sequence ID" value="NZ_CP042914.1"/>
</dbReference>
<dbReference type="OrthoDB" id="242279at2"/>
<keyword evidence="2" id="KW-1185">Reference proteome</keyword>
<sequence length="332" mass="36462">MLVPPDFSRRFSSCGLFVLMLGLGGLLPSPARSQSPAGESPQYTVQEDRDGVEIQLDGKPITKYWYSYAAKPILWPLVGVGGSELTRGYPMRDAADGEKSDHIHHRSFWMTHGDVNGVDFWAEGEDCGKITPLGPAKVSGGETATIDARHEWKDADGKRLLTDRWQLTFDGDEDARWIDCVFSLTASDGDVVFGDTKEGSFGIRVAGTMKVDAGKGGELVNAEGLKNKQAWGKPSAWVDYHGPVGGTQEGIAVLNHPKSYGFPVRWHVRTYGLFAANPFGEHHFTGGKDTGGKTLPAGKTWRLAFRVLLHDGEQSVEDVQRVWQQYSEQPLK</sequence>
<proteinExistence type="predicted"/>
<dbReference type="KEGG" id="rul:UC8_14520"/>
<dbReference type="EMBL" id="CP042914">
    <property type="protein sequence ID" value="QEG39457.1"/>
    <property type="molecule type" value="Genomic_DNA"/>
</dbReference>
<gene>
    <name evidence="1" type="ORF">UC8_14520</name>
</gene>